<dbReference type="GO" id="GO:0033550">
    <property type="term" value="F:MAP kinase tyrosine phosphatase activity"/>
    <property type="evidence" value="ECO:0007669"/>
    <property type="project" value="TreeGrafter"/>
</dbReference>
<keyword evidence="3" id="KW-0378">Hydrolase</keyword>
<organism evidence="7 8">
    <name type="scientific">Trypanosoma brucei gambiense (strain MHOM/CI/86/DAL972)</name>
    <dbReference type="NCBI Taxonomy" id="679716"/>
    <lineage>
        <taxon>Eukaryota</taxon>
        <taxon>Discoba</taxon>
        <taxon>Euglenozoa</taxon>
        <taxon>Kinetoplastea</taxon>
        <taxon>Metakinetoplastina</taxon>
        <taxon>Trypanosomatida</taxon>
        <taxon>Trypanosomatidae</taxon>
        <taxon>Trypanosoma</taxon>
    </lineage>
</organism>
<dbReference type="Proteomes" id="UP000002316">
    <property type="component" value="Chromosome 9"/>
</dbReference>
<dbReference type="InterPro" id="IPR029021">
    <property type="entry name" value="Prot-tyrosine_phosphatase-like"/>
</dbReference>
<dbReference type="Gene3D" id="3.90.190.10">
    <property type="entry name" value="Protein tyrosine phosphatase superfamily"/>
    <property type="match status" value="1"/>
</dbReference>
<reference evidence="8" key="1">
    <citation type="journal article" date="2010" name="PLoS Negl. Trop. Dis.">
        <title>The genome sequence of Trypanosoma brucei gambiense, causative agent of chronic human african trypanosomiasis.</title>
        <authorList>
            <person name="Jackson A.P."/>
            <person name="Sanders M."/>
            <person name="Berry A."/>
            <person name="McQuillan J."/>
            <person name="Aslett M.A."/>
            <person name="Quail M.A."/>
            <person name="Chukualim B."/>
            <person name="Capewell P."/>
            <person name="MacLeod A."/>
            <person name="Melville S.E."/>
            <person name="Gibson W."/>
            <person name="Barry J.D."/>
            <person name="Berriman M."/>
            <person name="Hertz-Fowler C."/>
        </authorList>
    </citation>
    <scope>NUCLEOTIDE SEQUENCE [LARGE SCALE GENOMIC DNA]</scope>
    <source>
        <strain evidence="8">MHOM/CI/86/DAL972</strain>
    </source>
</reference>
<gene>
    <name evidence="7" type="ORF">TbgDal_IX5760</name>
</gene>
<accession>C9ZYK1</accession>
<dbReference type="AlphaFoldDB" id="C9ZYK1"/>
<evidence type="ECO:0000256" key="3">
    <source>
        <dbReference type="ARBA" id="ARBA00022801"/>
    </source>
</evidence>
<dbReference type="EC" id="3.1.3.48" evidence="2"/>
<dbReference type="GO" id="GO:0008330">
    <property type="term" value="F:protein tyrosine/threonine phosphatase activity"/>
    <property type="evidence" value="ECO:0007669"/>
    <property type="project" value="TreeGrafter"/>
</dbReference>
<evidence type="ECO:0000313" key="7">
    <source>
        <dbReference type="EMBL" id="CBH14500.1"/>
    </source>
</evidence>
<feature type="domain" description="Tyrosine specific protein phosphatases" evidence="6">
    <location>
        <begin position="190"/>
        <end position="243"/>
    </location>
</feature>
<dbReference type="PANTHER" id="PTHR10159">
    <property type="entry name" value="DUAL SPECIFICITY PROTEIN PHOSPHATASE"/>
    <property type="match status" value="1"/>
</dbReference>
<dbReference type="OrthoDB" id="426001at2759"/>
<feature type="domain" description="Tyrosine-protein phosphatase" evidence="5">
    <location>
        <begin position="121"/>
        <end position="267"/>
    </location>
</feature>
<dbReference type="EMBL" id="FN554972">
    <property type="protein sequence ID" value="CBH14500.1"/>
    <property type="molecule type" value="Genomic_DNA"/>
</dbReference>
<keyword evidence="4" id="KW-0904">Protein phosphatase</keyword>
<dbReference type="Pfam" id="PF00782">
    <property type="entry name" value="DSPc"/>
    <property type="match status" value="1"/>
</dbReference>
<evidence type="ECO:0000256" key="4">
    <source>
        <dbReference type="ARBA" id="ARBA00022912"/>
    </source>
</evidence>
<dbReference type="SMART" id="SM00195">
    <property type="entry name" value="DSPc"/>
    <property type="match status" value="1"/>
</dbReference>
<dbReference type="PANTHER" id="PTHR10159:SF519">
    <property type="entry name" value="DUAL SPECIFICITY PROTEIN PHOSPHATASE MPK3"/>
    <property type="match status" value="1"/>
</dbReference>
<dbReference type="PROSITE" id="PS50054">
    <property type="entry name" value="TYR_PHOSPHATASE_DUAL"/>
    <property type="match status" value="1"/>
</dbReference>
<sequence>MATPSASPSRDSTSPGGTPFICYHRLFDYPTEVSCSPPTPRPSCHGHTPLDCWVQPEWNAMAAEARPTQLLTPKASRVGSTQLQAALSTPQVMKEELQLRAALDTELSIMKMDPFRHITPDVTPLMDGLYVGGFPDEEILEILKREGIDVIVNCCARELDTRVVLPTGFVVHDFYAEDCSDYLIIFHCYDRFAEIVTDALRNGHRVYVHCVAGVNRSVTLCIAYLMQYYHMGPISCVQLFRSRGRVNILKNVSFRHQLVDFYLNNLRA</sequence>
<evidence type="ECO:0000259" key="6">
    <source>
        <dbReference type="PROSITE" id="PS50056"/>
    </source>
</evidence>
<dbReference type="GO" id="GO:0005737">
    <property type="term" value="C:cytoplasm"/>
    <property type="evidence" value="ECO:0007669"/>
    <property type="project" value="TreeGrafter"/>
</dbReference>
<dbReference type="CDD" id="cd14498">
    <property type="entry name" value="DSP"/>
    <property type="match status" value="1"/>
</dbReference>
<dbReference type="GeneID" id="23860604"/>
<dbReference type="InterPro" id="IPR000340">
    <property type="entry name" value="Dual-sp_phosphatase_cat-dom"/>
</dbReference>
<dbReference type="RefSeq" id="XP_011776766.1">
    <property type="nucleotide sequence ID" value="XM_011778464.1"/>
</dbReference>
<evidence type="ECO:0000256" key="2">
    <source>
        <dbReference type="ARBA" id="ARBA00013064"/>
    </source>
</evidence>
<dbReference type="SUPFAM" id="SSF52799">
    <property type="entry name" value="(Phosphotyrosine protein) phosphatases II"/>
    <property type="match status" value="1"/>
</dbReference>
<dbReference type="KEGG" id="tbg:TbgDal_IX5760"/>
<dbReference type="PROSITE" id="PS50056">
    <property type="entry name" value="TYR_PHOSPHATASE_2"/>
    <property type="match status" value="1"/>
</dbReference>
<proteinExistence type="inferred from homology"/>
<dbReference type="GO" id="GO:0043409">
    <property type="term" value="P:negative regulation of MAPK cascade"/>
    <property type="evidence" value="ECO:0007669"/>
    <property type="project" value="TreeGrafter"/>
</dbReference>
<protein>
    <recommendedName>
        <fullName evidence="2">protein-tyrosine-phosphatase</fullName>
        <ecNumber evidence="2">3.1.3.48</ecNumber>
    </recommendedName>
</protein>
<dbReference type="InterPro" id="IPR020422">
    <property type="entry name" value="TYR_PHOSPHATASE_DUAL_dom"/>
</dbReference>
<name>C9ZYK1_TRYB9</name>
<dbReference type="VEuPathDB" id="TriTrypDB:Tbg972.9.5760"/>
<comment type="similarity">
    <text evidence="1">Belongs to the protein-tyrosine phosphatase family. Non-receptor class dual specificity subfamily.</text>
</comment>
<evidence type="ECO:0000256" key="1">
    <source>
        <dbReference type="ARBA" id="ARBA00008601"/>
    </source>
</evidence>
<dbReference type="InterPro" id="IPR000387">
    <property type="entry name" value="Tyr_Pase_dom"/>
</dbReference>
<evidence type="ECO:0000313" key="8">
    <source>
        <dbReference type="Proteomes" id="UP000002316"/>
    </source>
</evidence>
<dbReference type="GO" id="GO:0017017">
    <property type="term" value="F:MAP kinase tyrosine/serine/threonine phosphatase activity"/>
    <property type="evidence" value="ECO:0007669"/>
    <property type="project" value="TreeGrafter"/>
</dbReference>
<evidence type="ECO:0000259" key="5">
    <source>
        <dbReference type="PROSITE" id="PS50054"/>
    </source>
</evidence>